<sequence length="62" mass="6465">MVFSAIISCFLPSSSSSRVSDDAGGSGSKVPSMGKEKMSKSKSSGAPIVLSYFPLNSYLSRL</sequence>
<protein>
    <submittedName>
        <fullName evidence="2">Uncharacterized protein</fullName>
    </submittedName>
</protein>
<dbReference type="PANTHER" id="PTHR37748:SF1">
    <property type="entry name" value="PROTEIN, PUTATIVE-RELATED"/>
    <property type="match status" value="1"/>
</dbReference>
<dbReference type="AlphaFoldDB" id="A0AA39DIV2"/>
<name>A0AA39DIV2_VITRO</name>
<evidence type="ECO:0000313" key="2">
    <source>
        <dbReference type="EMBL" id="KAJ9685811.1"/>
    </source>
</evidence>
<dbReference type="Proteomes" id="UP001168098">
    <property type="component" value="Unassembled WGS sequence"/>
</dbReference>
<reference evidence="2 3" key="1">
    <citation type="journal article" date="2023" name="BMC Biotechnol.">
        <title>Vitis rotundifolia cv Carlos genome sequencing.</title>
        <authorList>
            <person name="Huff M."/>
            <person name="Hulse-Kemp A."/>
            <person name="Scheffler B."/>
            <person name="Youngblood R."/>
            <person name="Simpson S."/>
            <person name="Babiker E."/>
            <person name="Staton M."/>
        </authorList>
    </citation>
    <scope>NUCLEOTIDE SEQUENCE [LARGE SCALE GENOMIC DNA]</scope>
    <source>
        <tissue evidence="2">Leaf</tissue>
    </source>
</reference>
<evidence type="ECO:0000313" key="3">
    <source>
        <dbReference type="Proteomes" id="UP001168098"/>
    </source>
</evidence>
<evidence type="ECO:0000256" key="1">
    <source>
        <dbReference type="SAM" id="MobiDB-lite"/>
    </source>
</evidence>
<organism evidence="2 3">
    <name type="scientific">Vitis rotundifolia</name>
    <name type="common">Muscadine grape</name>
    <dbReference type="NCBI Taxonomy" id="103349"/>
    <lineage>
        <taxon>Eukaryota</taxon>
        <taxon>Viridiplantae</taxon>
        <taxon>Streptophyta</taxon>
        <taxon>Embryophyta</taxon>
        <taxon>Tracheophyta</taxon>
        <taxon>Spermatophyta</taxon>
        <taxon>Magnoliopsida</taxon>
        <taxon>eudicotyledons</taxon>
        <taxon>Gunneridae</taxon>
        <taxon>Pentapetalae</taxon>
        <taxon>rosids</taxon>
        <taxon>Vitales</taxon>
        <taxon>Vitaceae</taxon>
        <taxon>Viteae</taxon>
        <taxon>Vitis</taxon>
    </lineage>
</organism>
<feature type="region of interest" description="Disordered" evidence="1">
    <location>
        <begin position="13"/>
        <end position="44"/>
    </location>
</feature>
<keyword evidence="3" id="KW-1185">Reference proteome</keyword>
<proteinExistence type="predicted"/>
<accession>A0AA39DIV2</accession>
<dbReference type="EMBL" id="JARBHA010000013">
    <property type="protein sequence ID" value="KAJ9685811.1"/>
    <property type="molecule type" value="Genomic_DNA"/>
</dbReference>
<comment type="caution">
    <text evidence="2">The sequence shown here is derived from an EMBL/GenBank/DDBJ whole genome shotgun (WGS) entry which is preliminary data.</text>
</comment>
<dbReference type="PANTHER" id="PTHR37748">
    <property type="entry name" value="PROTEIN, PUTATIVE-RELATED"/>
    <property type="match status" value="1"/>
</dbReference>
<gene>
    <name evidence="2" type="ORF">PVL29_017748</name>
</gene>